<dbReference type="PANTHER" id="PTHR30055">
    <property type="entry name" value="HTH-TYPE TRANSCRIPTIONAL REGULATOR RUTR"/>
    <property type="match status" value="1"/>
</dbReference>
<keyword evidence="1" id="KW-0805">Transcription regulation</keyword>
<dbReference type="Pfam" id="PF21597">
    <property type="entry name" value="TetR_C_43"/>
    <property type="match status" value="1"/>
</dbReference>
<dbReference type="Proteomes" id="UP001235874">
    <property type="component" value="Chromosome"/>
</dbReference>
<dbReference type="InterPro" id="IPR009057">
    <property type="entry name" value="Homeodomain-like_sf"/>
</dbReference>
<dbReference type="InterPro" id="IPR050109">
    <property type="entry name" value="HTH-type_TetR-like_transc_reg"/>
</dbReference>
<dbReference type="AlphaFoldDB" id="A0AAJ6HXX7"/>
<evidence type="ECO:0000313" key="6">
    <source>
        <dbReference type="EMBL" id="WLS46615.1"/>
    </source>
</evidence>
<dbReference type="GO" id="GO:0003700">
    <property type="term" value="F:DNA-binding transcription factor activity"/>
    <property type="evidence" value="ECO:0007669"/>
    <property type="project" value="TreeGrafter"/>
</dbReference>
<feature type="domain" description="HTH tetR-type" evidence="5">
    <location>
        <begin position="20"/>
        <end position="79"/>
    </location>
</feature>
<keyword evidence="3" id="KW-0804">Transcription</keyword>
<dbReference type="KEGG" id="mprn:Q3V37_04890"/>
<dbReference type="InterPro" id="IPR049445">
    <property type="entry name" value="TetR_SbtR-like_C"/>
</dbReference>
<dbReference type="Gene3D" id="1.10.357.10">
    <property type="entry name" value="Tetracycline Repressor, domain 2"/>
    <property type="match status" value="1"/>
</dbReference>
<dbReference type="GO" id="GO:0000976">
    <property type="term" value="F:transcription cis-regulatory region binding"/>
    <property type="evidence" value="ECO:0007669"/>
    <property type="project" value="TreeGrafter"/>
</dbReference>
<gene>
    <name evidence="6" type="ORF">Q3V37_04890</name>
</gene>
<evidence type="ECO:0000313" key="7">
    <source>
        <dbReference type="Proteomes" id="UP001235874"/>
    </source>
</evidence>
<dbReference type="PANTHER" id="PTHR30055:SF234">
    <property type="entry name" value="HTH-TYPE TRANSCRIPTIONAL REGULATOR BETI"/>
    <property type="match status" value="1"/>
</dbReference>
<dbReference type="RefSeq" id="WP_306272968.1">
    <property type="nucleotide sequence ID" value="NZ_CP130472.1"/>
</dbReference>
<proteinExistence type="predicted"/>
<evidence type="ECO:0000256" key="4">
    <source>
        <dbReference type="PROSITE-ProRule" id="PRU00335"/>
    </source>
</evidence>
<dbReference type="PRINTS" id="PR00455">
    <property type="entry name" value="HTHTETR"/>
</dbReference>
<evidence type="ECO:0000256" key="1">
    <source>
        <dbReference type="ARBA" id="ARBA00023015"/>
    </source>
</evidence>
<name>A0AAJ6HXX7_9ACTN</name>
<dbReference type="EMBL" id="CP130472">
    <property type="protein sequence ID" value="WLS46615.1"/>
    <property type="molecule type" value="Genomic_DNA"/>
</dbReference>
<dbReference type="InterPro" id="IPR001647">
    <property type="entry name" value="HTH_TetR"/>
</dbReference>
<reference evidence="6 7" key="1">
    <citation type="submission" date="2023-07" db="EMBL/GenBank/DDBJ databases">
        <title>Micromonospora profundi TRM 95458 converts glycerol to a new osmotic compound.</title>
        <authorList>
            <person name="Lu D."/>
        </authorList>
    </citation>
    <scope>NUCLEOTIDE SEQUENCE [LARGE SCALE GENOMIC DNA]</scope>
    <source>
        <strain evidence="6 7">TRM95458</strain>
    </source>
</reference>
<protein>
    <submittedName>
        <fullName evidence="6">TetR family transcriptional regulator</fullName>
    </submittedName>
</protein>
<keyword evidence="7" id="KW-1185">Reference proteome</keyword>
<keyword evidence="2 4" id="KW-0238">DNA-binding</keyword>
<organism evidence="6 7">
    <name type="scientific">Micromonospora profundi</name>
    <dbReference type="NCBI Taxonomy" id="1420889"/>
    <lineage>
        <taxon>Bacteria</taxon>
        <taxon>Bacillati</taxon>
        <taxon>Actinomycetota</taxon>
        <taxon>Actinomycetes</taxon>
        <taxon>Micromonosporales</taxon>
        <taxon>Micromonosporaceae</taxon>
        <taxon>Micromonospora</taxon>
    </lineage>
</organism>
<dbReference type="PROSITE" id="PS50977">
    <property type="entry name" value="HTH_TETR_2"/>
    <property type="match status" value="1"/>
</dbReference>
<evidence type="ECO:0000256" key="2">
    <source>
        <dbReference type="ARBA" id="ARBA00023125"/>
    </source>
</evidence>
<dbReference type="SUPFAM" id="SSF48498">
    <property type="entry name" value="Tetracyclin repressor-like, C-terminal domain"/>
    <property type="match status" value="1"/>
</dbReference>
<dbReference type="Pfam" id="PF00440">
    <property type="entry name" value="TetR_N"/>
    <property type="match status" value="1"/>
</dbReference>
<evidence type="ECO:0000256" key="3">
    <source>
        <dbReference type="ARBA" id="ARBA00023163"/>
    </source>
</evidence>
<accession>A0AAJ6HXX7</accession>
<sequence length="226" mass="24837">MEAASASPASPTRTLRRDAQRNRAALLAAAADAFAREGLEAPLEGIAKAAGLAIGTLYRHFNTRLDLVQAAFEEKFDAWAAAAEEAVAADDPWAGFVRYLEAMCELQADDRGMNDLASMRLPVSGYIEEQLMRIRGLARQAMQRAQDQGMLRADLTPEDLAFVIWSHSRIAAATRDVRPDAWRRHLYLMLDAFRADRAHPLPVPPLTESELWNAMTNLGSGASCAE</sequence>
<dbReference type="InterPro" id="IPR036271">
    <property type="entry name" value="Tet_transcr_reg_TetR-rel_C_sf"/>
</dbReference>
<dbReference type="SUPFAM" id="SSF46689">
    <property type="entry name" value="Homeodomain-like"/>
    <property type="match status" value="1"/>
</dbReference>
<evidence type="ECO:0000259" key="5">
    <source>
        <dbReference type="PROSITE" id="PS50977"/>
    </source>
</evidence>
<feature type="DNA-binding region" description="H-T-H motif" evidence="4">
    <location>
        <begin position="42"/>
        <end position="61"/>
    </location>
</feature>